<accession>A0A1R3RP29</accession>
<sequence>MANTMKAMPSVRLNDGTSTHSPRAIHTSLRKLQLSYIDLGCKIRGLIGTVPQVSDSSPFFATLTATVYFLEAWASMEGVNKCWKGAIDRVPNSLQGHLEALLKTAINLPSINQIELYPYLQHDNLLQFHEYSGITTASS</sequence>
<gene>
    <name evidence="2" type="ORF">ASPCADRAFT_207580</name>
</gene>
<evidence type="ECO:0000313" key="2">
    <source>
        <dbReference type="EMBL" id="OOF96210.1"/>
    </source>
</evidence>
<reference evidence="3" key="1">
    <citation type="journal article" date="2017" name="Genome Biol.">
        <title>Comparative genomics reveals high biological diversity and specific adaptations in the industrially and medically important fungal genus Aspergillus.</title>
        <authorList>
            <person name="de Vries R.P."/>
            <person name="Riley R."/>
            <person name="Wiebenga A."/>
            <person name="Aguilar-Osorio G."/>
            <person name="Amillis S."/>
            <person name="Uchima C.A."/>
            <person name="Anderluh G."/>
            <person name="Asadollahi M."/>
            <person name="Askin M."/>
            <person name="Barry K."/>
            <person name="Battaglia E."/>
            <person name="Bayram O."/>
            <person name="Benocci T."/>
            <person name="Braus-Stromeyer S.A."/>
            <person name="Caldana C."/>
            <person name="Canovas D."/>
            <person name="Cerqueira G.C."/>
            <person name="Chen F."/>
            <person name="Chen W."/>
            <person name="Choi C."/>
            <person name="Clum A."/>
            <person name="Dos Santos R.A."/>
            <person name="Damasio A.R."/>
            <person name="Diallinas G."/>
            <person name="Emri T."/>
            <person name="Fekete E."/>
            <person name="Flipphi M."/>
            <person name="Freyberg S."/>
            <person name="Gallo A."/>
            <person name="Gournas C."/>
            <person name="Habgood R."/>
            <person name="Hainaut M."/>
            <person name="Harispe M.L."/>
            <person name="Henrissat B."/>
            <person name="Hilden K.S."/>
            <person name="Hope R."/>
            <person name="Hossain A."/>
            <person name="Karabika E."/>
            <person name="Karaffa L."/>
            <person name="Karanyi Z."/>
            <person name="Krasevec N."/>
            <person name="Kuo A."/>
            <person name="Kusch H."/>
            <person name="LaButti K."/>
            <person name="Lagendijk E.L."/>
            <person name="Lapidus A."/>
            <person name="Levasseur A."/>
            <person name="Lindquist E."/>
            <person name="Lipzen A."/>
            <person name="Logrieco A.F."/>
            <person name="MacCabe A."/>
            <person name="Maekelae M.R."/>
            <person name="Malavazi I."/>
            <person name="Melin P."/>
            <person name="Meyer V."/>
            <person name="Mielnichuk N."/>
            <person name="Miskei M."/>
            <person name="Molnar A.P."/>
            <person name="Mule G."/>
            <person name="Ngan C.Y."/>
            <person name="Orejas M."/>
            <person name="Orosz E."/>
            <person name="Ouedraogo J.P."/>
            <person name="Overkamp K.M."/>
            <person name="Park H.-S."/>
            <person name="Perrone G."/>
            <person name="Piumi F."/>
            <person name="Punt P.J."/>
            <person name="Ram A.F."/>
            <person name="Ramon A."/>
            <person name="Rauscher S."/>
            <person name="Record E."/>
            <person name="Riano-Pachon D.M."/>
            <person name="Robert V."/>
            <person name="Roehrig J."/>
            <person name="Ruller R."/>
            <person name="Salamov A."/>
            <person name="Salih N.S."/>
            <person name="Samson R.A."/>
            <person name="Sandor E."/>
            <person name="Sanguinetti M."/>
            <person name="Schuetze T."/>
            <person name="Sepcic K."/>
            <person name="Shelest E."/>
            <person name="Sherlock G."/>
            <person name="Sophianopoulou V."/>
            <person name="Squina F.M."/>
            <person name="Sun H."/>
            <person name="Susca A."/>
            <person name="Todd R.B."/>
            <person name="Tsang A."/>
            <person name="Unkles S.E."/>
            <person name="van de Wiele N."/>
            <person name="van Rossen-Uffink D."/>
            <person name="Oliveira J.V."/>
            <person name="Vesth T.C."/>
            <person name="Visser J."/>
            <person name="Yu J.-H."/>
            <person name="Zhou M."/>
            <person name="Andersen M.R."/>
            <person name="Archer D.B."/>
            <person name="Baker S.E."/>
            <person name="Benoit I."/>
            <person name="Brakhage A.A."/>
            <person name="Braus G.H."/>
            <person name="Fischer R."/>
            <person name="Frisvad J.C."/>
            <person name="Goldman G.H."/>
            <person name="Houbraken J."/>
            <person name="Oakley B."/>
            <person name="Pocsi I."/>
            <person name="Scazzocchio C."/>
            <person name="Seiboth B."/>
            <person name="vanKuyk P.A."/>
            <person name="Wortman J."/>
            <person name="Dyer P.S."/>
            <person name="Grigoriev I.V."/>
        </authorList>
    </citation>
    <scope>NUCLEOTIDE SEQUENCE [LARGE SCALE GENOMIC DNA]</scope>
    <source>
        <strain evidence="3">ITEM 5010</strain>
    </source>
</reference>
<name>A0A1R3RP29_ASPC5</name>
<dbReference type="SUPFAM" id="SSF51430">
    <property type="entry name" value="NAD(P)-linked oxidoreductase"/>
    <property type="match status" value="1"/>
</dbReference>
<dbReference type="EMBL" id="KV907499">
    <property type="protein sequence ID" value="OOF96210.1"/>
    <property type="molecule type" value="Genomic_DNA"/>
</dbReference>
<dbReference type="Proteomes" id="UP000188318">
    <property type="component" value="Unassembled WGS sequence"/>
</dbReference>
<organism evidence="2 3">
    <name type="scientific">Aspergillus carbonarius (strain ITEM 5010)</name>
    <dbReference type="NCBI Taxonomy" id="602072"/>
    <lineage>
        <taxon>Eukaryota</taxon>
        <taxon>Fungi</taxon>
        <taxon>Dikarya</taxon>
        <taxon>Ascomycota</taxon>
        <taxon>Pezizomycotina</taxon>
        <taxon>Eurotiomycetes</taxon>
        <taxon>Eurotiomycetidae</taxon>
        <taxon>Eurotiales</taxon>
        <taxon>Aspergillaceae</taxon>
        <taxon>Aspergillus</taxon>
        <taxon>Aspergillus subgen. Circumdati</taxon>
    </lineage>
</organism>
<protein>
    <submittedName>
        <fullName evidence="2">Uncharacterized protein</fullName>
    </submittedName>
</protein>
<proteinExistence type="predicted"/>
<dbReference type="InterPro" id="IPR036812">
    <property type="entry name" value="NAD(P)_OxRdtase_dom_sf"/>
</dbReference>
<feature type="region of interest" description="Disordered" evidence="1">
    <location>
        <begin position="1"/>
        <end position="22"/>
    </location>
</feature>
<dbReference type="OrthoDB" id="416253at2759"/>
<dbReference type="Gene3D" id="3.20.20.100">
    <property type="entry name" value="NADP-dependent oxidoreductase domain"/>
    <property type="match status" value="1"/>
</dbReference>
<dbReference type="VEuPathDB" id="FungiDB:ASPCADRAFT_207580"/>
<dbReference type="AlphaFoldDB" id="A0A1R3RP29"/>
<keyword evidence="3" id="KW-1185">Reference proteome</keyword>
<dbReference type="STRING" id="602072.A0A1R3RP29"/>
<evidence type="ECO:0000256" key="1">
    <source>
        <dbReference type="SAM" id="MobiDB-lite"/>
    </source>
</evidence>
<evidence type="ECO:0000313" key="3">
    <source>
        <dbReference type="Proteomes" id="UP000188318"/>
    </source>
</evidence>